<dbReference type="Pfam" id="PF08327">
    <property type="entry name" value="AHSA1"/>
    <property type="match status" value="1"/>
</dbReference>
<comment type="similarity">
    <text evidence="1">Belongs to the AHA1 family.</text>
</comment>
<dbReference type="AlphaFoldDB" id="A0A918DUW6"/>
<dbReference type="Gene3D" id="3.30.530.20">
    <property type="match status" value="1"/>
</dbReference>
<proteinExistence type="inferred from homology"/>
<dbReference type="RefSeq" id="WP_189130751.1">
    <property type="nucleotide sequence ID" value="NZ_BMMS01000005.1"/>
</dbReference>
<accession>A0A918DUW6</accession>
<dbReference type="SUPFAM" id="SSF55961">
    <property type="entry name" value="Bet v1-like"/>
    <property type="match status" value="1"/>
</dbReference>
<evidence type="ECO:0000256" key="1">
    <source>
        <dbReference type="ARBA" id="ARBA00006817"/>
    </source>
</evidence>
<dbReference type="CDD" id="cd07814">
    <property type="entry name" value="SRPBCC_CalC_Aha1-like"/>
    <property type="match status" value="1"/>
</dbReference>
<gene>
    <name evidence="3" type="ORF">GCM10012280_15150</name>
</gene>
<sequence length="154" mass="17414">MTHDAGLRLHLLRVLRAPRSVVFRALTEPGELVKWWGPEGFTTASVESDLRPGGAYRIAMRPPEGELFHLVGEYVEVTPPERLSRTFRWEPPDPEDRETVATLSLHDIDGRSTELRLTQGDFATQRRQALHEEGWTQSLDKLEALMSSAGARAR</sequence>
<reference evidence="3" key="2">
    <citation type="submission" date="2020-09" db="EMBL/GenBank/DDBJ databases">
        <authorList>
            <person name="Sun Q."/>
            <person name="Zhou Y."/>
        </authorList>
    </citation>
    <scope>NUCLEOTIDE SEQUENCE</scope>
    <source>
        <strain evidence="3">CGMCC 4.7201</strain>
    </source>
</reference>
<dbReference type="Proteomes" id="UP000641932">
    <property type="component" value="Unassembled WGS sequence"/>
</dbReference>
<evidence type="ECO:0000313" key="3">
    <source>
        <dbReference type="EMBL" id="GGO84207.1"/>
    </source>
</evidence>
<dbReference type="InterPro" id="IPR023393">
    <property type="entry name" value="START-like_dom_sf"/>
</dbReference>
<comment type="caution">
    <text evidence="3">The sequence shown here is derived from an EMBL/GenBank/DDBJ whole genome shotgun (WGS) entry which is preliminary data.</text>
</comment>
<evidence type="ECO:0000313" key="4">
    <source>
        <dbReference type="Proteomes" id="UP000641932"/>
    </source>
</evidence>
<organism evidence="3 4">
    <name type="scientific">Wenjunlia tyrosinilytica</name>
    <dbReference type="NCBI Taxonomy" id="1544741"/>
    <lineage>
        <taxon>Bacteria</taxon>
        <taxon>Bacillati</taxon>
        <taxon>Actinomycetota</taxon>
        <taxon>Actinomycetes</taxon>
        <taxon>Kitasatosporales</taxon>
        <taxon>Streptomycetaceae</taxon>
        <taxon>Wenjunlia</taxon>
    </lineage>
</organism>
<name>A0A918DUW6_9ACTN</name>
<feature type="domain" description="Activator of Hsp90 ATPase homologue 1/2-like C-terminal" evidence="2">
    <location>
        <begin position="16"/>
        <end position="146"/>
    </location>
</feature>
<reference evidence="3" key="1">
    <citation type="journal article" date="2014" name="Int. J. Syst. Evol. Microbiol.">
        <title>Complete genome sequence of Corynebacterium casei LMG S-19264T (=DSM 44701T), isolated from a smear-ripened cheese.</title>
        <authorList>
            <consortium name="US DOE Joint Genome Institute (JGI-PGF)"/>
            <person name="Walter F."/>
            <person name="Albersmeier A."/>
            <person name="Kalinowski J."/>
            <person name="Ruckert C."/>
        </authorList>
    </citation>
    <scope>NUCLEOTIDE SEQUENCE</scope>
    <source>
        <strain evidence="3">CGMCC 4.7201</strain>
    </source>
</reference>
<keyword evidence="4" id="KW-1185">Reference proteome</keyword>
<protein>
    <submittedName>
        <fullName evidence="3">Activator of HSP90 ATPase</fullName>
    </submittedName>
</protein>
<evidence type="ECO:0000259" key="2">
    <source>
        <dbReference type="Pfam" id="PF08327"/>
    </source>
</evidence>
<dbReference type="InterPro" id="IPR013538">
    <property type="entry name" value="ASHA1/2-like_C"/>
</dbReference>
<dbReference type="EMBL" id="BMMS01000005">
    <property type="protein sequence ID" value="GGO84207.1"/>
    <property type="molecule type" value="Genomic_DNA"/>
</dbReference>